<feature type="domain" description="Siphovirus-type tail component RIFT-related" evidence="1">
    <location>
        <begin position="18"/>
        <end position="131"/>
    </location>
</feature>
<evidence type="ECO:0008006" key="5">
    <source>
        <dbReference type="Google" id="ProtNLM"/>
    </source>
</evidence>
<dbReference type="EMBL" id="BMFK01000001">
    <property type="protein sequence ID" value="GGE64409.1"/>
    <property type="molecule type" value="Genomic_DNA"/>
</dbReference>
<dbReference type="RefSeq" id="WP_229722159.1">
    <property type="nucleotide sequence ID" value="NZ_BMFK01000001.1"/>
</dbReference>
<comment type="caution">
    <text evidence="3">The sequence shown here is derived from an EMBL/GenBank/DDBJ whole genome shotgun (WGS) entry which is preliminary data.</text>
</comment>
<dbReference type="Pfam" id="PF05709">
    <property type="entry name" value="Sipho_tail"/>
    <property type="match status" value="1"/>
</dbReference>
<protein>
    <recommendedName>
        <fullName evidence="5">Phage tail protein</fullName>
    </recommendedName>
</protein>
<organism evidence="3 4">
    <name type="scientific">Priestia taiwanensis</name>
    <dbReference type="NCBI Taxonomy" id="1347902"/>
    <lineage>
        <taxon>Bacteria</taxon>
        <taxon>Bacillati</taxon>
        <taxon>Bacillota</taxon>
        <taxon>Bacilli</taxon>
        <taxon>Bacillales</taxon>
        <taxon>Bacillaceae</taxon>
        <taxon>Priestia</taxon>
    </lineage>
</organism>
<evidence type="ECO:0000313" key="3">
    <source>
        <dbReference type="EMBL" id="GGE64409.1"/>
    </source>
</evidence>
<keyword evidence="4" id="KW-1185">Reference proteome</keyword>
<dbReference type="Pfam" id="PF22768">
    <property type="entry name" value="SPP1_Dit"/>
    <property type="match status" value="1"/>
</dbReference>
<evidence type="ECO:0000259" key="2">
    <source>
        <dbReference type="Pfam" id="PF22768"/>
    </source>
</evidence>
<reference evidence="3" key="1">
    <citation type="journal article" date="2014" name="Int. J. Syst. Evol. Microbiol.">
        <title>Complete genome sequence of Corynebacterium casei LMG S-19264T (=DSM 44701T), isolated from a smear-ripened cheese.</title>
        <authorList>
            <consortium name="US DOE Joint Genome Institute (JGI-PGF)"/>
            <person name="Walter F."/>
            <person name="Albersmeier A."/>
            <person name="Kalinowski J."/>
            <person name="Ruckert C."/>
        </authorList>
    </citation>
    <scope>NUCLEOTIDE SEQUENCE</scope>
    <source>
        <strain evidence="3">CGMCC 1.12698</strain>
    </source>
</reference>
<dbReference type="Gene3D" id="2.40.30.200">
    <property type="match status" value="1"/>
</dbReference>
<dbReference type="InterPro" id="IPR054738">
    <property type="entry name" value="Siphovirus-type_tail_C"/>
</dbReference>
<feature type="domain" description="Siphovirus-type tail component C-terminal" evidence="2">
    <location>
        <begin position="170"/>
        <end position="252"/>
    </location>
</feature>
<sequence length="254" mass="29164">MEKSIFNFKIQYKDGSMLDLASKKLFVSSFHISSPTPEHRTDRLESQDGVIYFGSNIKERKLSAKIFVEADNYLDFDLLRDEIFTIFNPLEPFYIIRDLQPDKRMFVSVSSDFDVDYLDWDTGEFEIDFVMYSGYVESNEQKKVINQTNKFKITNDGHIPINPSNRALVITYVGAGDNLTIMNKTTGEKFMLNGVLKTTDTVRIDGLSVKKNNLSVFRNTNKQFISLAKGENDIEVVGATGAYTVTFEYRSYYL</sequence>
<gene>
    <name evidence="3" type="ORF">GCM10007140_13270</name>
</gene>
<name>A0A917APE7_9BACI</name>
<dbReference type="Proteomes" id="UP000605259">
    <property type="component" value="Unassembled WGS sequence"/>
</dbReference>
<evidence type="ECO:0000259" key="1">
    <source>
        <dbReference type="Pfam" id="PF05709"/>
    </source>
</evidence>
<proteinExistence type="predicted"/>
<accession>A0A917APE7</accession>
<evidence type="ECO:0000313" key="4">
    <source>
        <dbReference type="Proteomes" id="UP000605259"/>
    </source>
</evidence>
<reference evidence="3" key="2">
    <citation type="submission" date="2020-09" db="EMBL/GenBank/DDBJ databases">
        <authorList>
            <person name="Sun Q."/>
            <person name="Zhou Y."/>
        </authorList>
    </citation>
    <scope>NUCLEOTIDE SEQUENCE</scope>
    <source>
        <strain evidence="3">CGMCC 1.12698</strain>
    </source>
</reference>
<dbReference type="AlphaFoldDB" id="A0A917APE7"/>
<dbReference type="InterPro" id="IPR008841">
    <property type="entry name" value="Siphovirus-type_tail_N"/>
</dbReference>